<feature type="chain" id="PRO_5031331680" evidence="1">
    <location>
        <begin position="25"/>
        <end position="161"/>
    </location>
</feature>
<comment type="caution">
    <text evidence="3">The sequence shown here is derived from an EMBL/GenBank/DDBJ whole genome shotgun (WGS) entry which is preliminary data.</text>
</comment>
<evidence type="ECO:0000313" key="3">
    <source>
        <dbReference type="EMBL" id="NWE12680.1"/>
    </source>
</evidence>
<dbReference type="Proteomes" id="UP000531950">
    <property type="component" value="Unassembled WGS sequence"/>
</dbReference>
<keyword evidence="1" id="KW-0732">Signal</keyword>
<evidence type="ECO:0000259" key="2">
    <source>
        <dbReference type="Pfam" id="PF13924"/>
    </source>
</evidence>
<gene>
    <name evidence="3" type="ORF">HX822_06995</name>
</gene>
<feature type="domain" description="Lipocalin-like" evidence="2">
    <location>
        <begin position="30"/>
        <end position="159"/>
    </location>
</feature>
<evidence type="ECO:0000313" key="4">
    <source>
        <dbReference type="Proteomes" id="UP000531950"/>
    </source>
</evidence>
<accession>A0A7Y8EE45</accession>
<protein>
    <submittedName>
        <fullName evidence="3">Lipocalin-like domain-containing protein</fullName>
    </submittedName>
</protein>
<sequence length="161" mass="18005">MHRYVKKWLFGVTITAALCGTVLANESPLVGAWRLVGYQVESQATLERIPAMGSHPTGRVIFTADHRVAFVLTGEGRKAGSTDAQKAVLLNTLVAYTGIERVEGNRWCTQVEAAWNPDWVGTEQCRDFEVKGDTLEVLTPWREMPNWPGVTRSIITFERDK</sequence>
<reference evidence="3 4" key="1">
    <citation type="submission" date="2020-04" db="EMBL/GenBank/DDBJ databases">
        <title>Molecular characterization of pseudomonads from Agaricus bisporus reveal novel blotch 2 pathogens in Western Europe.</title>
        <authorList>
            <person name="Taparia T."/>
            <person name="Krijger M."/>
            <person name="Haynes E."/>
            <person name="Elpinstone J.G."/>
            <person name="Noble R."/>
            <person name="Van Der Wolf J."/>
        </authorList>
    </citation>
    <scope>NUCLEOTIDE SEQUENCE [LARGE SCALE GENOMIC DNA]</scope>
    <source>
        <strain evidence="3 4">IPO3782</strain>
    </source>
</reference>
<name>A0A7Y8EE45_9PSED</name>
<organism evidence="3 4">
    <name type="scientific">Pseudomonas yamanorum</name>
    <dbReference type="NCBI Taxonomy" id="515393"/>
    <lineage>
        <taxon>Bacteria</taxon>
        <taxon>Pseudomonadati</taxon>
        <taxon>Pseudomonadota</taxon>
        <taxon>Gammaproteobacteria</taxon>
        <taxon>Pseudomonadales</taxon>
        <taxon>Pseudomonadaceae</taxon>
        <taxon>Pseudomonas</taxon>
    </lineage>
</organism>
<dbReference type="InterPro" id="IPR024311">
    <property type="entry name" value="Lipocalin-like"/>
</dbReference>
<evidence type="ECO:0000256" key="1">
    <source>
        <dbReference type="SAM" id="SignalP"/>
    </source>
</evidence>
<feature type="signal peptide" evidence="1">
    <location>
        <begin position="1"/>
        <end position="24"/>
    </location>
</feature>
<dbReference type="AlphaFoldDB" id="A0A7Y8EE45"/>
<proteinExistence type="predicted"/>
<dbReference type="RefSeq" id="WP_177076694.1">
    <property type="nucleotide sequence ID" value="NZ_JACARG010000012.1"/>
</dbReference>
<dbReference type="Pfam" id="PF13924">
    <property type="entry name" value="Lipocalin_5"/>
    <property type="match status" value="1"/>
</dbReference>
<dbReference type="EMBL" id="JACARG010000012">
    <property type="protein sequence ID" value="NWE12680.1"/>
    <property type="molecule type" value="Genomic_DNA"/>
</dbReference>